<dbReference type="AlphaFoldDB" id="L9Z6S8"/>
<reference evidence="2 3" key="1">
    <citation type="journal article" date="2014" name="PLoS Genet.">
        <title>Phylogenetically driven sequencing of extremely halophilic archaea reveals strategies for static and dynamic osmo-response.</title>
        <authorList>
            <person name="Becker E.A."/>
            <person name="Seitzer P.M."/>
            <person name="Tritt A."/>
            <person name="Larsen D."/>
            <person name="Krusor M."/>
            <person name="Yao A.I."/>
            <person name="Wu D."/>
            <person name="Madern D."/>
            <person name="Eisen J.A."/>
            <person name="Darling A.E."/>
            <person name="Facciotti M.T."/>
        </authorList>
    </citation>
    <scope>NUCLEOTIDE SEQUENCE [LARGE SCALE GENOMIC DNA]</scope>
    <source>
        <strain evidence="2 3">JCM 14663</strain>
    </source>
</reference>
<evidence type="ECO:0000259" key="1">
    <source>
        <dbReference type="Pfam" id="PF08753"/>
    </source>
</evidence>
<accession>L9Z6S8</accession>
<dbReference type="GO" id="GO:0006355">
    <property type="term" value="P:regulation of DNA-templated transcription"/>
    <property type="evidence" value="ECO:0007669"/>
    <property type="project" value="TreeGrafter"/>
</dbReference>
<dbReference type="InterPro" id="IPR014864">
    <property type="entry name" value="TF_NikR_Ni-bd_C"/>
</dbReference>
<comment type="caution">
    <text evidence="2">The sequence shown here is derived from an EMBL/GenBank/DDBJ whole genome shotgun (WGS) entry which is preliminary data.</text>
</comment>
<dbReference type="SUPFAM" id="SSF55021">
    <property type="entry name" value="ACT-like"/>
    <property type="match status" value="1"/>
</dbReference>
<dbReference type="PATRIC" id="fig|1230459.4.peg.1280"/>
<protein>
    <submittedName>
        <fullName evidence="2">CopG family transcripitonal regulator</fullName>
    </submittedName>
</protein>
<dbReference type="GO" id="GO:0003677">
    <property type="term" value="F:DNA binding"/>
    <property type="evidence" value="ECO:0007669"/>
    <property type="project" value="TreeGrafter"/>
</dbReference>
<organism evidence="2 3">
    <name type="scientific">Natrinema gari JCM 14663</name>
    <dbReference type="NCBI Taxonomy" id="1230459"/>
    <lineage>
        <taxon>Archaea</taxon>
        <taxon>Methanobacteriati</taxon>
        <taxon>Methanobacteriota</taxon>
        <taxon>Stenosarchaea group</taxon>
        <taxon>Halobacteria</taxon>
        <taxon>Halobacteriales</taxon>
        <taxon>Natrialbaceae</taxon>
        <taxon>Natrinema</taxon>
    </lineage>
</organism>
<dbReference type="PANTHER" id="PTHR34719:SF3">
    <property type="entry name" value="NICKEL-RESPONSIVE REGULATOR-RELATED"/>
    <property type="match status" value="1"/>
</dbReference>
<dbReference type="PANTHER" id="PTHR34719">
    <property type="entry name" value="NICKEL-RESPONSIVE REGULATOR"/>
    <property type="match status" value="1"/>
</dbReference>
<dbReference type="InterPro" id="IPR050192">
    <property type="entry name" value="CopG/NikR_regulator"/>
</dbReference>
<dbReference type="Gene3D" id="3.30.70.1150">
    <property type="entry name" value="ACT-like. Chain A, domain 2"/>
    <property type="match status" value="1"/>
</dbReference>
<sequence>MGVVTVVFDYEPTSVEEATMHLRHEHEDIVASSCHSHVDGYHCMELFVLTGSLEESSTFVGKSRATKDTLTIDYAVLSMDDFGSLADMD</sequence>
<keyword evidence="3" id="KW-1185">Reference proteome</keyword>
<evidence type="ECO:0000313" key="2">
    <source>
        <dbReference type="EMBL" id="ELY81621.1"/>
    </source>
</evidence>
<feature type="domain" description="Transcription factor NikR nickel binding C-terminal" evidence="1">
    <location>
        <begin position="1"/>
        <end position="75"/>
    </location>
</feature>
<dbReference type="Pfam" id="PF08753">
    <property type="entry name" value="NikR_C"/>
    <property type="match status" value="1"/>
</dbReference>
<dbReference type="EMBL" id="AOIJ01000041">
    <property type="protein sequence ID" value="ELY81621.1"/>
    <property type="molecule type" value="Genomic_DNA"/>
</dbReference>
<evidence type="ECO:0000313" key="3">
    <source>
        <dbReference type="Proteomes" id="UP000011592"/>
    </source>
</evidence>
<gene>
    <name evidence="2" type="ORF">C486_06368</name>
</gene>
<dbReference type="InterPro" id="IPR027271">
    <property type="entry name" value="Acetolactate_synth/TF_NikR_C"/>
</dbReference>
<dbReference type="InterPro" id="IPR045865">
    <property type="entry name" value="ACT-like_dom_sf"/>
</dbReference>
<proteinExistence type="predicted"/>
<dbReference type="Proteomes" id="UP000011592">
    <property type="component" value="Unassembled WGS sequence"/>
</dbReference>
<name>L9Z6S8_9EURY</name>